<dbReference type="KEGG" id="crb:17884834"/>
<evidence type="ECO:0000256" key="5">
    <source>
        <dbReference type="SAM" id="MobiDB-lite"/>
    </source>
</evidence>
<dbReference type="GO" id="GO:0005543">
    <property type="term" value="F:phospholipid binding"/>
    <property type="evidence" value="ECO:0007669"/>
    <property type="project" value="TreeGrafter"/>
</dbReference>
<accession>R0FQK1</accession>
<evidence type="ECO:0000256" key="2">
    <source>
        <dbReference type="ARBA" id="ARBA00004555"/>
    </source>
</evidence>
<evidence type="ECO:0000256" key="4">
    <source>
        <dbReference type="ARBA" id="ARBA00023329"/>
    </source>
</evidence>
<dbReference type="OrthoDB" id="4033880at2759"/>
<evidence type="ECO:0000256" key="1">
    <source>
        <dbReference type="ARBA" id="ARBA00004132"/>
    </source>
</evidence>
<feature type="region of interest" description="Disordered" evidence="5">
    <location>
        <begin position="237"/>
        <end position="311"/>
    </location>
</feature>
<evidence type="ECO:0000313" key="8">
    <source>
        <dbReference type="Proteomes" id="UP000029121"/>
    </source>
</evidence>
<dbReference type="Gene3D" id="1.25.40.90">
    <property type="match status" value="1"/>
</dbReference>
<keyword evidence="3" id="KW-0333">Golgi apparatus</keyword>
<dbReference type="GO" id="GO:0030125">
    <property type="term" value="C:clathrin vesicle coat"/>
    <property type="evidence" value="ECO:0007669"/>
    <property type="project" value="TreeGrafter"/>
</dbReference>
<evidence type="ECO:0000313" key="7">
    <source>
        <dbReference type="EMBL" id="EOA24426.1"/>
    </source>
</evidence>
<dbReference type="STRING" id="81985.R0FQK1"/>
<dbReference type="GO" id="GO:0005768">
    <property type="term" value="C:endosome"/>
    <property type="evidence" value="ECO:0007669"/>
    <property type="project" value="TreeGrafter"/>
</dbReference>
<dbReference type="InterPro" id="IPR013809">
    <property type="entry name" value="ENTH"/>
</dbReference>
<organism evidence="7 8">
    <name type="scientific">Capsella rubella</name>
    <dbReference type="NCBI Taxonomy" id="81985"/>
    <lineage>
        <taxon>Eukaryota</taxon>
        <taxon>Viridiplantae</taxon>
        <taxon>Streptophyta</taxon>
        <taxon>Embryophyta</taxon>
        <taxon>Tracheophyta</taxon>
        <taxon>Spermatophyta</taxon>
        <taxon>Magnoliopsida</taxon>
        <taxon>eudicotyledons</taxon>
        <taxon>Gunneridae</taxon>
        <taxon>Pentapetalae</taxon>
        <taxon>rosids</taxon>
        <taxon>malvids</taxon>
        <taxon>Brassicales</taxon>
        <taxon>Brassicaceae</taxon>
        <taxon>Camelineae</taxon>
        <taxon>Capsella</taxon>
    </lineage>
</organism>
<dbReference type="GO" id="GO:0005886">
    <property type="term" value="C:plasma membrane"/>
    <property type="evidence" value="ECO:0007669"/>
    <property type="project" value="TreeGrafter"/>
</dbReference>
<protein>
    <recommendedName>
        <fullName evidence="6">ENTH domain-containing protein</fullName>
    </recommendedName>
</protein>
<dbReference type="SUPFAM" id="SSF48464">
    <property type="entry name" value="ENTH/VHS domain"/>
    <property type="match status" value="1"/>
</dbReference>
<gene>
    <name evidence="7" type="ORF">CARUB_v10017680mg</name>
</gene>
<dbReference type="eggNOG" id="KOG2056">
    <property type="taxonomic scope" value="Eukaryota"/>
</dbReference>
<dbReference type="Proteomes" id="UP000029121">
    <property type="component" value="Unassembled WGS sequence"/>
</dbReference>
<feature type="compositionally biased region" description="Basic and acidic residues" evidence="5">
    <location>
        <begin position="290"/>
        <end position="300"/>
    </location>
</feature>
<dbReference type="GO" id="GO:0005794">
    <property type="term" value="C:Golgi apparatus"/>
    <property type="evidence" value="ECO:0007669"/>
    <property type="project" value="UniProtKB-SubCell"/>
</dbReference>
<dbReference type="SMART" id="SM00273">
    <property type="entry name" value="ENTH"/>
    <property type="match status" value="1"/>
</dbReference>
<dbReference type="Pfam" id="PF01417">
    <property type="entry name" value="ENTH"/>
    <property type="match status" value="1"/>
</dbReference>
<dbReference type="GO" id="GO:0030276">
    <property type="term" value="F:clathrin binding"/>
    <property type="evidence" value="ECO:0007669"/>
    <property type="project" value="TreeGrafter"/>
</dbReference>
<keyword evidence="8" id="KW-1185">Reference proteome</keyword>
<dbReference type="CDD" id="cd03571">
    <property type="entry name" value="ENTH"/>
    <property type="match status" value="1"/>
</dbReference>
<keyword evidence="4" id="KW-0968">Cytoplasmic vesicle</keyword>
<reference evidence="8" key="1">
    <citation type="journal article" date="2013" name="Nat. Genet.">
        <title>The Capsella rubella genome and the genomic consequences of rapid mating system evolution.</title>
        <authorList>
            <person name="Slotte T."/>
            <person name="Hazzouri K.M."/>
            <person name="Agren J.A."/>
            <person name="Koenig D."/>
            <person name="Maumus F."/>
            <person name="Guo Y.L."/>
            <person name="Steige K."/>
            <person name="Platts A.E."/>
            <person name="Escobar J.S."/>
            <person name="Newman L.K."/>
            <person name="Wang W."/>
            <person name="Mandakova T."/>
            <person name="Vello E."/>
            <person name="Smith L.M."/>
            <person name="Henz S.R."/>
            <person name="Steffen J."/>
            <person name="Takuno S."/>
            <person name="Brandvain Y."/>
            <person name="Coop G."/>
            <person name="Andolfatto P."/>
            <person name="Hu T.T."/>
            <person name="Blanchette M."/>
            <person name="Clark R.M."/>
            <person name="Quesneville H."/>
            <person name="Nordborg M."/>
            <person name="Gaut B.S."/>
            <person name="Lysak M.A."/>
            <person name="Jenkins J."/>
            <person name="Grimwood J."/>
            <person name="Chapman J."/>
            <person name="Prochnik S."/>
            <person name="Shu S."/>
            <person name="Rokhsar D."/>
            <person name="Schmutz J."/>
            <person name="Weigel D."/>
            <person name="Wright S.I."/>
        </authorList>
    </citation>
    <scope>NUCLEOTIDE SEQUENCE [LARGE SCALE GENOMIC DNA]</scope>
    <source>
        <strain evidence="8">cv. Monte Gargano</strain>
    </source>
</reference>
<dbReference type="PANTHER" id="PTHR12276:SF116">
    <property type="entry name" value="ENTH_VHS FAMILY PROTEIN"/>
    <property type="match status" value="1"/>
</dbReference>
<proteinExistence type="predicted"/>
<evidence type="ECO:0000256" key="3">
    <source>
        <dbReference type="ARBA" id="ARBA00023034"/>
    </source>
</evidence>
<dbReference type="GO" id="GO:0006897">
    <property type="term" value="P:endocytosis"/>
    <property type="evidence" value="ECO:0007669"/>
    <property type="project" value="TreeGrafter"/>
</dbReference>
<feature type="domain" description="ENTH" evidence="6">
    <location>
        <begin position="42"/>
        <end position="175"/>
    </location>
</feature>
<comment type="subcellular location">
    <subcellularLocation>
        <location evidence="1">Cytoplasmic vesicle</location>
        <location evidence="1">Clathrin-coated vesicle</location>
    </subcellularLocation>
    <subcellularLocation>
        <location evidence="2">Golgi apparatus</location>
    </subcellularLocation>
</comment>
<dbReference type="EMBL" id="KB870809">
    <property type="protein sequence ID" value="EOA24426.1"/>
    <property type="molecule type" value="Genomic_DNA"/>
</dbReference>
<dbReference type="PROSITE" id="PS50942">
    <property type="entry name" value="ENTH"/>
    <property type="match status" value="1"/>
</dbReference>
<dbReference type="AlphaFoldDB" id="R0FQK1"/>
<name>R0FQK1_9BRAS</name>
<dbReference type="InterPro" id="IPR008942">
    <property type="entry name" value="ENTH_VHS"/>
</dbReference>
<evidence type="ECO:0000259" key="6">
    <source>
        <dbReference type="PROSITE" id="PS50942"/>
    </source>
</evidence>
<sequence>MSMMSKNRSSSSSMAMGGTPSFLELKKQASFFFKEKLKTARLALTDVTPLQLMTEEATDGESWGPNTQTLGSISKAAFEFEDYLRIVDVLHKRLARFDKRNWRIAYNSLIVVEHLLTHGPESVSDEFQGDVDVISQMQPFQMIDEKGFNWGLAVRKKAEKVLKLLEKGELLKEERKRARELSRGIKGFGSFDHKSSSHCMSESVVLQESPVYRKCNSNFTKYSEDDQEIINSVVSSNEAGHFPQQRVTDPNEETGTGMKENMDPEDDENTEVDPLLSCSKGQDLDEEDENHPFTDGENKHTIVSLLDENTN</sequence>
<dbReference type="PANTHER" id="PTHR12276">
    <property type="entry name" value="EPSIN/ENT-RELATED"/>
    <property type="match status" value="1"/>
</dbReference>